<dbReference type="AlphaFoldDB" id="A0A0A9AW67"/>
<reference evidence="1" key="1">
    <citation type="submission" date="2014-09" db="EMBL/GenBank/DDBJ databases">
        <authorList>
            <person name="Magalhaes I.L.F."/>
            <person name="Oliveira U."/>
            <person name="Santos F.R."/>
            <person name="Vidigal T.H.D.A."/>
            <person name="Brescovit A.D."/>
            <person name="Santos A.J."/>
        </authorList>
    </citation>
    <scope>NUCLEOTIDE SEQUENCE</scope>
    <source>
        <tissue evidence="1">Shoot tissue taken approximately 20 cm above the soil surface</tissue>
    </source>
</reference>
<reference evidence="1" key="2">
    <citation type="journal article" date="2015" name="Data Brief">
        <title>Shoot transcriptome of the giant reed, Arundo donax.</title>
        <authorList>
            <person name="Barrero R.A."/>
            <person name="Guerrero F.D."/>
            <person name="Moolhuijzen P."/>
            <person name="Goolsby J.A."/>
            <person name="Tidwell J."/>
            <person name="Bellgard S.E."/>
            <person name="Bellgard M.I."/>
        </authorList>
    </citation>
    <scope>NUCLEOTIDE SEQUENCE</scope>
    <source>
        <tissue evidence="1">Shoot tissue taken approximately 20 cm above the soil surface</tissue>
    </source>
</reference>
<accession>A0A0A9AW67</accession>
<dbReference type="EMBL" id="GBRH01241901">
    <property type="protein sequence ID" value="JAD55994.1"/>
    <property type="molecule type" value="Transcribed_RNA"/>
</dbReference>
<proteinExistence type="predicted"/>
<evidence type="ECO:0000313" key="1">
    <source>
        <dbReference type="EMBL" id="JAD55994.1"/>
    </source>
</evidence>
<sequence length="38" mass="4888">MYQKDQGWEMRNLKLHKHLGKFLIVLYYETFFHKFLRK</sequence>
<name>A0A0A9AW67_ARUDO</name>
<organism evidence="1">
    <name type="scientific">Arundo donax</name>
    <name type="common">Giant reed</name>
    <name type="synonym">Donax arundinaceus</name>
    <dbReference type="NCBI Taxonomy" id="35708"/>
    <lineage>
        <taxon>Eukaryota</taxon>
        <taxon>Viridiplantae</taxon>
        <taxon>Streptophyta</taxon>
        <taxon>Embryophyta</taxon>
        <taxon>Tracheophyta</taxon>
        <taxon>Spermatophyta</taxon>
        <taxon>Magnoliopsida</taxon>
        <taxon>Liliopsida</taxon>
        <taxon>Poales</taxon>
        <taxon>Poaceae</taxon>
        <taxon>PACMAD clade</taxon>
        <taxon>Arundinoideae</taxon>
        <taxon>Arundineae</taxon>
        <taxon>Arundo</taxon>
    </lineage>
</organism>
<protein>
    <submittedName>
        <fullName evidence="1">Uncharacterized protein</fullName>
    </submittedName>
</protein>